<dbReference type="KEGG" id="cten:18245486"/>
<keyword evidence="9" id="KW-1185">Reference proteome</keyword>
<dbReference type="EMBL" id="GL996512">
    <property type="protein sequence ID" value="EGV66006.1"/>
    <property type="molecule type" value="Genomic_DNA"/>
</dbReference>
<feature type="region of interest" description="Disordered" evidence="6">
    <location>
        <begin position="124"/>
        <end position="227"/>
    </location>
</feature>
<dbReference type="OrthoDB" id="1707486at2759"/>
<dbReference type="GO" id="GO:0008622">
    <property type="term" value="C:epsilon DNA polymerase complex"/>
    <property type="evidence" value="ECO:0007669"/>
    <property type="project" value="TreeGrafter"/>
</dbReference>
<dbReference type="GO" id="GO:0031490">
    <property type="term" value="F:chromatin DNA binding"/>
    <property type="evidence" value="ECO:0007669"/>
    <property type="project" value="TreeGrafter"/>
</dbReference>
<keyword evidence="2" id="KW-0235">DNA replication</keyword>
<proteinExistence type="predicted"/>
<evidence type="ECO:0000313" key="8">
    <source>
        <dbReference type="EMBL" id="EGV66006.1"/>
    </source>
</evidence>
<gene>
    <name evidence="8" type="ORF">CANTEDRAFT_101610</name>
</gene>
<dbReference type="Proteomes" id="UP000000707">
    <property type="component" value="Unassembled WGS sequence"/>
</dbReference>
<sequence>MPPKGWRKNPDGSYPQPNREAEITSIDEILFPRSIIQRLAKDILNSNDANMSMAKDSLIALQRSATVFVSHVMFHARAISKASDRKTVNAQDILAALEAAEYSGFVPEIKHKLASFEAAVEVRKSEKAASRTEPADFNDVKRLKDNSENAVPVMDTTLEDDDHSDNGIEDNDNDNTEEVNDTNADEEDEIEEVSVPNPIAGVSQEATELEGVSMEEPEEENQQEEED</sequence>
<dbReference type="GO" id="GO:0046982">
    <property type="term" value="F:protein heterodimerization activity"/>
    <property type="evidence" value="ECO:0007669"/>
    <property type="project" value="InterPro"/>
</dbReference>
<organism evidence="9">
    <name type="scientific">Candida tenuis (strain ATCC 10573 / BCRC 21748 / CBS 615 / JCM 9827 / NBRC 10315 / NRRL Y-1498 / VKM Y-70)</name>
    <name type="common">Yeast</name>
    <name type="synonym">Yamadazyma tenuis</name>
    <dbReference type="NCBI Taxonomy" id="590646"/>
    <lineage>
        <taxon>Eukaryota</taxon>
        <taxon>Fungi</taxon>
        <taxon>Dikarya</taxon>
        <taxon>Ascomycota</taxon>
        <taxon>Saccharomycotina</taxon>
        <taxon>Pichiomycetes</taxon>
        <taxon>Debaryomycetaceae</taxon>
        <taxon>Yamadazyma</taxon>
    </lineage>
</organism>
<dbReference type="Pfam" id="PF00808">
    <property type="entry name" value="CBFD_NFYB_HMF"/>
    <property type="match status" value="1"/>
</dbReference>
<feature type="compositionally biased region" description="Basic and acidic residues" evidence="6">
    <location>
        <begin position="124"/>
        <end position="147"/>
    </location>
</feature>
<dbReference type="GeneID" id="18245486"/>
<dbReference type="HOGENOM" id="CLU_087036_0_0_1"/>
<dbReference type="CDD" id="cd22928">
    <property type="entry name" value="HFD_POLE3_DPB4"/>
    <property type="match status" value="1"/>
</dbReference>
<accession>G3AZ45</accession>
<dbReference type="STRING" id="590646.G3AZ45"/>
<dbReference type="AlphaFoldDB" id="G3AZ45"/>
<dbReference type="eggNOG" id="KOG0870">
    <property type="taxonomic scope" value="Eukaryota"/>
</dbReference>
<dbReference type="Gene3D" id="1.10.20.10">
    <property type="entry name" value="Histone, subunit A"/>
    <property type="match status" value="1"/>
</dbReference>
<evidence type="ECO:0000256" key="1">
    <source>
        <dbReference type="ARBA" id="ARBA00004123"/>
    </source>
</evidence>
<feature type="compositionally biased region" description="Acidic residues" evidence="6">
    <location>
        <begin position="157"/>
        <end position="192"/>
    </location>
</feature>
<dbReference type="GO" id="GO:0006974">
    <property type="term" value="P:DNA damage response"/>
    <property type="evidence" value="ECO:0007669"/>
    <property type="project" value="TreeGrafter"/>
</dbReference>
<evidence type="ECO:0000256" key="4">
    <source>
        <dbReference type="ARBA" id="ARBA00039775"/>
    </source>
</evidence>
<evidence type="ECO:0000313" key="9">
    <source>
        <dbReference type="Proteomes" id="UP000000707"/>
    </source>
</evidence>
<dbReference type="InterPro" id="IPR051377">
    <property type="entry name" value="DNA_Pol-Epsilon_Subunit"/>
</dbReference>
<reference evidence="8 9" key="1">
    <citation type="journal article" date="2011" name="Proc. Natl. Acad. Sci. U.S.A.">
        <title>Comparative genomics of xylose-fermenting fungi for enhanced biofuel production.</title>
        <authorList>
            <person name="Wohlbach D.J."/>
            <person name="Kuo A."/>
            <person name="Sato T.K."/>
            <person name="Potts K.M."/>
            <person name="Salamov A.A."/>
            <person name="LaButti K.M."/>
            <person name="Sun H."/>
            <person name="Clum A."/>
            <person name="Pangilinan J.L."/>
            <person name="Lindquist E.A."/>
            <person name="Lucas S."/>
            <person name="Lapidus A."/>
            <person name="Jin M."/>
            <person name="Gunawan C."/>
            <person name="Balan V."/>
            <person name="Dale B.E."/>
            <person name="Jeffries T.W."/>
            <person name="Zinkel R."/>
            <person name="Barry K.W."/>
            <person name="Grigoriev I.V."/>
            <person name="Gasch A.P."/>
        </authorList>
    </citation>
    <scope>NUCLEOTIDE SEQUENCE [LARGE SCALE GENOMIC DNA]</scope>
    <source>
        <strain evidence="9">ATCC 10573 / BCRC 21748 / CBS 615 / JCM 9827 / NBRC 10315 / NRRL Y-1498 / VKM Y-70</strain>
    </source>
</reference>
<evidence type="ECO:0000256" key="3">
    <source>
        <dbReference type="ARBA" id="ARBA00023242"/>
    </source>
</evidence>
<dbReference type="SUPFAM" id="SSF47113">
    <property type="entry name" value="Histone-fold"/>
    <property type="match status" value="1"/>
</dbReference>
<evidence type="ECO:0000256" key="5">
    <source>
        <dbReference type="ARBA" id="ARBA00042096"/>
    </source>
</evidence>
<evidence type="ECO:0000256" key="2">
    <source>
        <dbReference type="ARBA" id="ARBA00022705"/>
    </source>
</evidence>
<dbReference type="InterPro" id="IPR009072">
    <property type="entry name" value="Histone-fold"/>
</dbReference>
<dbReference type="GO" id="GO:0008623">
    <property type="term" value="C:CHRAC"/>
    <property type="evidence" value="ECO:0007669"/>
    <property type="project" value="TreeGrafter"/>
</dbReference>
<dbReference type="GO" id="GO:0006272">
    <property type="term" value="P:leading strand elongation"/>
    <property type="evidence" value="ECO:0007669"/>
    <property type="project" value="TreeGrafter"/>
</dbReference>
<dbReference type="InterPro" id="IPR003958">
    <property type="entry name" value="CBFA_NFYB_domain"/>
</dbReference>
<dbReference type="PANTHER" id="PTHR46172">
    <property type="entry name" value="DNA POLYMERASE EPSILON SUBUNIT 3"/>
    <property type="match status" value="1"/>
</dbReference>
<evidence type="ECO:0000259" key="7">
    <source>
        <dbReference type="Pfam" id="PF00808"/>
    </source>
</evidence>
<protein>
    <recommendedName>
        <fullName evidence="4">DNA polymerase epsilon subunit D</fullName>
    </recommendedName>
    <alternativeName>
        <fullName evidence="5">DNA polymerase II subunit D</fullName>
    </alternativeName>
</protein>
<keyword evidence="3" id="KW-0539">Nucleus</keyword>
<dbReference type="GO" id="GO:0031507">
    <property type="term" value="P:heterochromatin formation"/>
    <property type="evidence" value="ECO:0007669"/>
    <property type="project" value="TreeGrafter"/>
</dbReference>
<evidence type="ECO:0000256" key="6">
    <source>
        <dbReference type="SAM" id="MobiDB-lite"/>
    </source>
</evidence>
<comment type="subcellular location">
    <subcellularLocation>
        <location evidence="1">Nucleus</location>
    </subcellularLocation>
</comment>
<dbReference type="PANTHER" id="PTHR46172:SF1">
    <property type="entry name" value="DNA POLYMERASE EPSILON SUBUNIT 3"/>
    <property type="match status" value="1"/>
</dbReference>
<name>G3AZ45_CANTC</name>
<feature type="compositionally biased region" description="Acidic residues" evidence="6">
    <location>
        <begin position="213"/>
        <end position="227"/>
    </location>
</feature>
<feature type="domain" description="Transcription factor CBF/NF-Y/archaeal histone" evidence="7">
    <location>
        <begin position="31"/>
        <end position="97"/>
    </location>
</feature>